<dbReference type="Proteomes" id="UP000244912">
    <property type="component" value="Unassembled WGS sequence"/>
</dbReference>
<gene>
    <name evidence="2" type="ORF">PAA8504_02893</name>
</gene>
<name>A0A2R8BY20_9RHOB</name>
<proteinExistence type="predicted"/>
<dbReference type="RefSeq" id="WP_108894864.1">
    <property type="nucleotide sequence ID" value="NZ_ONZF01000007.1"/>
</dbReference>
<evidence type="ECO:0000313" key="3">
    <source>
        <dbReference type="Proteomes" id="UP000244912"/>
    </source>
</evidence>
<dbReference type="AlphaFoldDB" id="A0A2R8BY20"/>
<accession>A0A2R8BY20</accession>
<keyword evidence="3" id="KW-1185">Reference proteome</keyword>
<protein>
    <submittedName>
        <fullName evidence="2">Uncharacterized protein</fullName>
    </submittedName>
</protein>
<reference evidence="2 3" key="1">
    <citation type="submission" date="2018-03" db="EMBL/GenBank/DDBJ databases">
        <authorList>
            <person name="Keele B.F."/>
        </authorList>
    </citation>
    <scope>NUCLEOTIDE SEQUENCE [LARGE SCALE GENOMIC DNA]</scope>
    <source>
        <strain evidence="2 3">CECT 8504</strain>
    </source>
</reference>
<evidence type="ECO:0000313" key="2">
    <source>
        <dbReference type="EMBL" id="SPJ25050.1"/>
    </source>
</evidence>
<sequence>MSYESIARQVVAFAEADNITVRKALDFYGLDRAFRKEVEKAIACLPATEPKEQKPAPKEPTPTVHFDAPQPVQMTDQKRRALKSEDEALRRAGEL</sequence>
<dbReference type="EMBL" id="ONZF01000007">
    <property type="protein sequence ID" value="SPJ25050.1"/>
    <property type="molecule type" value="Genomic_DNA"/>
</dbReference>
<feature type="region of interest" description="Disordered" evidence="1">
    <location>
        <begin position="47"/>
        <end position="95"/>
    </location>
</feature>
<organism evidence="2 3">
    <name type="scientific">Palleronia abyssalis</name>
    <dbReference type="NCBI Taxonomy" id="1501240"/>
    <lineage>
        <taxon>Bacteria</taxon>
        <taxon>Pseudomonadati</taxon>
        <taxon>Pseudomonadota</taxon>
        <taxon>Alphaproteobacteria</taxon>
        <taxon>Rhodobacterales</taxon>
        <taxon>Roseobacteraceae</taxon>
        <taxon>Palleronia</taxon>
    </lineage>
</organism>
<feature type="compositionally biased region" description="Basic and acidic residues" evidence="1">
    <location>
        <begin position="76"/>
        <end position="95"/>
    </location>
</feature>
<evidence type="ECO:0000256" key="1">
    <source>
        <dbReference type="SAM" id="MobiDB-lite"/>
    </source>
</evidence>